<gene>
    <name evidence="1" type="ORF">F5891DRAFT_479267</name>
</gene>
<proteinExistence type="predicted"/>
<dbReference type="RefSeq" id="XP_041232360.1">
    <property type="nucleotide sequence ID" value="XM_041371980.1"/>
</dbReference>
<evidence type="ECO:0000313" key="1">
    <source>
        <dbReference type="EMBL" id="KAG1906785.1"/>
    </source>
</evidence>
<organism evidence="1 2">
    <name type="scientific">Suillus fuscotomentosus</name>
    <dbReference type="NCBI Taxonomy" id="1912939"/>
    <lineage>
        <taxon>Eukaryota</taxon>
        <taxon>Fungi</taxon>
        <taxon>Dikarya</taxon>
        <taxon>Basidiomycota</taxon>
        <taxon>Agaricomycotina</taxon>
        <taxon>Agaricomycetes</taxon>
        <taxon>Agaricomycetidae</taxon>
        <taxon>Boletales</taxon>
        <taxon>Suillineae</taxon>
        <taxon>Suillaceae</taxon>
        <taxon>Suillus</taxon>
    </lineage>
</organism>
<dbReference type="GeneID" id="64666278"/>
<accession>A0AAD4EIK4</accession>
<comment type="caution">
    <text evidence="1">The sequence shown here is derived from an EMBL/GenBank/DDBJ whole genome shotgun (WGS) entry which is preliminary data.</text>
</comment>
<reference evidence="1" key="1">
    <citation type="journal article" date="2020" name="New Phytol.">
        <title>Comparative genomics reveals dynamic genome evolution in host specialist ectomycorrhizal fungi.</title>
        <authorList>
            <person name="Lofgren L.A."/>
            <person name="Nguyen N.H."/>
            <person name="Vilgalys R."/>
            <person name="Ruytinx J."/>
            <person name="Liao H.L."/>
            <person name="Branco S."/>
            <person name="Kuo A."/>
            <person name="LaButti K."/>
            <person name="Lipzen A."/>
            <person name="Andreopoulos W."/>
            <person name="Pangilinan J."/>
            <person name="Riley R."/>
            <person name="Hundley H."/>
            <person name="Na H."/>
            <person name="Barry K."/>
            <person name="Grigoriev I.V."/>
            <person name="Stajich J.E."/>
            <person name="Kennedy P.G."/>
        </authorList>
    </citation>
    <scope>NUCLEOTIDE SEQUENCE</scope>
    <source>
        <strain evidence="1">FC203</strain>
    </source>
</reference>
<keyword evidence="2" id="KW-1185">Reference proteome</keyword>
<dbReference type="EMBL" id="JABBWK010000004">
    <property type="protein sequence ID" value="KAG1906785.1"/>
    <property type="molecule type" value="Genomic_DNA"/>
</dbReference>
<name>A0AAD4EIK4_9AGAM</name>
<dbReference type="AlphaFoldDB" id="A0AAD4EIK4"/>
<protein>
    <submittedName>
        <fullName evidence="1">Uncharacterized protein</fullName>
    </submittedName>
</protein>
<evidence type="ECO:0000313" key="2">
    <source>
        <dbReference type="Proteomes" id="UP001195769"/>
    </source>
</evidence>
<sequence length="133" mass="15308">MGLSFNRLLATCKHYCFTSWLLLGSSGFAASVTYRGRRFRCKLRRHYPIRRQLDGVSGRKLQNLFASNLQSTKQTWMISCADLFAGVLLVSLKLKFYYLPVFYPGAGACHSRLRMILELESRIVLNEVDHAKR</sequence>
<dbReference type="Proteomes" id="UP001195769">
    <property type="component" value="Unassembled WGS sequence"/>
</dbReference>